<dbReference type="InterPro" id="IPR035901">
    <property type="entry name" value="GIY-YIG_endonuc_sf"/>
</dbReference>
<sequence>MTASISVLTENEDSTDRWYVYIIENRMGQFYTGVTTNPGRRLRQHSGELKGGARALKGKGPLQFRLVLNVADRSGALKIEYAIKQLSKRQKQALIKEDLRALATHQVNIVTPQFC</sequence>
<dbReference type="SMART" id="SM00465">
    <property type="entry name" value="GIYc"/>
    <property type="match status" value="1"/>
</dbReference>
<name>A0ABR8LK79_9ALTE</name>
<dbReference type="PROSITE" id="PS50164">
    <property type="entry name" value="GIY_YIG"/>
    <property type="match status" value="1"/>
</dbReference>
<evidence type="ECO:0000259" key="2">
    <source>
        <dbReference type="PROSITE" id="PS50164"/>
    </source>
</evidence>
<dbReference type="Gene3D" id="3.40.1440.10">
    <property type="entry name" value="GIY-YIG endonuclease"/>
    <property type="match status" value="1"/>
</dbReference>
<dbReference type="PANTHER" id="PTHR34477:SF1">
    <property type="entry name" value="UPF0213 PROTEIN YHBQ"/>
    <property type="match status" value="1"/>
</dbReference>
<dbReference type="RefSeq" id="WP_191025689.1">
    <property type="nucleotide sequence ID" value="NZ_JABBXD010000007.1"/>
</dbReference>
<dbReference type="EMBL" id="JABBXD010000007">
    <property type="protein sequence ID" value="MBD3586608.1"/>
    <property type="molecule type" value="Genomic_DNA"/>
</dbReference>
<evidence type="ECO:0000313" key="3">
    <source>
        <dbReference type="EMBL" id="MBD3586608.1"/>
    </source>
</evidence>
<protein>
    <submittedName>
        <fullName evidence="3">GIY-YIG nuclease family protein</fullName>
    </submittedName>
</protein>
<comment type="similarity">
    <text evidence="1">Belongs to the UPF0213 family.</text>
</comment>
<dbReference type="InterPro" id="IPR000305">
    <property type="entry name" value="GIY-YIG_endonuc"/>
</dbReference>
<proteinExistence type="inferred from homology"/>
<dbReference type="Proteomes" id="UP000624419">
    <property type="component" value="Unassembled WGS sequence"/>
</dbReference>
<evidence type="ECO:0000313" key="4">
    <source>
        <dbReference type="Proteomes" id="UP000624419"/>
    </source>
</evidence>
<feature type="domain" description="GIY-YIG" evidence="2">
    <location>
        <begin position="16"/>
        <end position="93"/>
    </location>
</feature>
<dbReference type="InterPro" id="IPR050190">
    <property type="entry name" value="UPF0213_domain"/>
</dbReference>
<dbReference type="CDD" id="cd10456">
    <property type="entry name" value="GIY-YIG_UPF0213"/>
    <property type="match status" value="1"/>
</dbReference>
<comment type="caution">
    <text evidence="3">The sequence shown here is derived from an EMBL/GenBank/DDBJ whole genome shotgun (WGS) entry which is preliminary data.</text>
</comment>
<dbReference type="Pfam" id="PF01541">
    <property type="entry name" value="GIY-YIG"/>
    <property type="match status" value="1"/>
</dbReference>
<organism evidence="3 4">
    <name type="scientific">Salinimonas profundi</name>
    <dbReference type="NCBI Taxonomy" id="2729140"/>
    <lineage>
        <taxon>Bacteria</taxon>
        <taxon>Pseudomonadati</taxon>
        <taxon>Pseudomonadota</taxon>
        <taxon>Gammaproteobacteria</taxon>
        <taxon>Alteromonadales</taxon>
        <taxon>Alteromonadaceae</taxon>
        <taxon>Alteromonas/Salinimonas group</taxon>
        <taxon>Salinimonas</taxon>
    </lineage>
</organism>
<dbReference type="SUPFAM" id="SSF82771">
    <property type="entry name" value="GIY-YIG endonuclease"/>
    <property type="match status" value="1"/>
</dbReference>
<evidence type="ECO:0000256" key="1">
    <source>
        <dbReference type="ARBA" id="ARBA00007435"/>
    </source>
</evidence>
<gene>
    <name evidence="3" type="ORF">HHX48_12745</name>
</gene>
<reference evidence="3 4" key="1">
    <citation type="submission" date="2020-04" db="EMBL/GenBank/DDBJ databases">
        <title>Salinimonas sp. HHU 13199.</title>
        <authorList>
            <person name="Cui X."/>
            <person name="Zhang D."/>
        </authorList>
    </citation>
    <scope>NUCLEOTIDE SEQUENCE [LARGE SCALE GENOMIC DNA]</scope>
    <source>
        <strain evidence="3 4">HHU 13199</strain>
    </source>
</reference>
<dbReference type="PANTHER" id="PTHR34477">
    <property type="entry name" value="UPF0213 PROTEIN YHBQ"/>
    <property type="match status" value="1"/>
</dbReference>
<accession>A0ABR8LK79</accession>
<keyword evidence="4" id="KW-1185">Reference proteome</keyword>